<dbReference type="Proteomes" id="UP001141253">
    <property type="component" value="Chromosome 6"/>
</dbReference>
<accession>A0ABQ9BFP8</accession>
<name>A0ABQ9BFP8_9ROSI</name>
<dbReference type="InterPro" id="IPR057596">
    <property type="entry name" value="RDRP_core"/>
</dbReference>
<feature type="domain" description="RDRP core" evidence="2">
    <location>
        <begin position="14"/>
        <end position="109"/>
    </location>
</feature>
<reference evidence="3" key="2">
    <citation type="journal article" date="2023" name="Int. J. Mol. Sci.">
        <title>De Novo Assembly and Annotation of 11 Diverse Shrub Willow (Salix) Genomes Reveals Novel Gene Organization in Sex-Linked Regions.</title>
        <authorList>
            <person name="Hyden B."/>
            <person name="Feng K."/>
            <person name="Yates T.B."/>
            <person name="Jawdy S."/>
            <person name="Cereghino C."/>
            <person name="Smart L.B."/>
            <person name="Muchero W."/>
        </authorList>
    </citation>
    <scope>NUCLEOTIDE SEQUENCE</scope>
    <source>
        <tissue evidence="3">Shoot tip</tissue>
    </source>
</reference>
<gene>
    <name evidence="3" type="ORF">OIU77_030475</name>
</gene>
<dbReference type="PANTHER" id="PTHR23079:SF55">
    <property type="entry name" value="RNA-DIRECTED RNA POLYMERASE"/>
    <property type="match status" value="1"/>
</dbReference>
<evidence type="ECO:0000313" key="3">
    <source>
        <dbReference type="EMBL" id="KAJ6381810.1"/>
    </source>
</evidence>
<reference evidence="3" key="1">
    <citation type="submission" date="2022-10" db="EMBL/GenBank/DDBJ databases">
        <authorList>
            <person name="Hyden B.L."/>
            <person name="Feng K."/>
            <person name="Yates T."/>
            <person name="Jawdy S."/>
            <person name="Smart L.B."/>
            <person name="Muchero W."/>
        </authorList>
    </citation>
    <scope>NUCLEOTIDE SEQUENCE</scope>
    <source>
        <tissue evidence="3">Shoot tip</tissue>
    </source>
</reference>
<dbReference type="Pfam" id="PF05183">
    <property type="entry name" value="RdRP"/>
    <property type="match status" value="1"/>
</dbReference>
<comment type="similarity">
    <text evidence="1">Belongs to the RdRP family.</text>
</comment>
<proteinExistence type="inferred from homology"/>
<keyword evidence="1" id="KW-0943">RNA-mediated gene silencing</keyword>
<keyword evidence="1" id="KW-0808">Transferase</keyword>
<dbReference type="EC" id="2.7.7.48" evidence="1"/>
<dbReference type="InterPro" id="IPR007855">
    <property type="entry name" value="RDRP"/>
</dbReference>
<keyword evidence="4" id="KW-1185">Reference proteome</keyword>
<organism evidence="3 4">
    <name type="scientific">Salix suchowensis</name>
    <dbReference type="NCBI Taxonomy" id="1278906"/>
    <lineage>
        <taxon>Eukaryota</taxon>
        <taxon>Viridiplantae</taxon>
        <taxon>Streptophyta</taxon>
        <taxon>Embryophyta</taxon>
        <taxon>Tracheophyta</taxon>
        <taxon>Spermatophyta</taxon>
        <taxon>Magnoliopsida</taxon>
        <taxon>eudicotyledons</taxon>
        <taxon>Gunneridae</taxon>
        <taxon>Pentapetalae</taxon>
        <taxon>rosids</taxon>
        <taxon>fabids</taxon>
        <taxon>Malpighiales</taxon>
        <taxon>Salicaceae</taxon>
        <taxon>Saliceae</taxon>
        <taxon>Salix</taxon>
    </lineage>
</organism>
<dbReference type="PANTHER" id="PTHR23079">
    <property type="entry name" value="RNA-DEPENDENT RNA POLYMERASE"/>
    <property type="match status" value="1"/>
</dbReference>
<keyword evidence="1" id="KW-0694">RNA-binding</keyword>
<comment type="function">
    <text evidence="1">Probably involved in the RNA silencing pathway and required for the generation of small interfering RNAs (siRNAs).</text>
</comment>
<keyword evidence="1" id="KW-0548">Nucleotidyltransferase</keyword>
<protein>
    <recommendedName>
        <fullName evidence="1">RNA-dependent RNA polymerase</fullName>
        <ecNumber evidence="1">2.7.7.48</ecNumber>
    </recommendedName>
</protein>
<evidence type="ECO:0000256" key="1">
    <source>
        <dbReference type="RuleBase" id="RU363098"/>
    </source>
</evidence>
<sequence>MESVALIDNQDNISCGKTIRQARSLFMHVDNLSSLSNYMARFSLILSKTMNLEVDLSDVDIKTISDVPCQDKDGNVVYGIDGKPLIHTDGTRFISHDLALKCPKNLFKELASELPILRFVAMSLISL</sequence>
<keyword evidence="1" id="KW-0696">RNA-directed RNA polymerase</keyword>
<evidence type="ECO:0000259" key="2">
    <source>
        <dbReference type="Pfam" id="PF05183"/>
    </source>
</evidence>
<comment type="catalytic activity">
    <reaction evidence="1">
        <text>RNA(n) + a ribonucleoside 5'-triphosphate = RNA(n+1) + diphosphate</text>
        <dbReference type="Rhea" id="RHEA:21248"/>
        <dbReference type="Rhea" id="RHEA-COMP:14527"/>
        <dbReference type="Rhea" id="RHEA-COMP:17342"/>
        <dbReference type="ChEBI" id="CHEBI:33019"/>
        <dbReference type="ChEBI" id="CHEBI:61557"/>
        <dbReference type="ChEBI" id="CHEBI:140395"/>
        <dbReference type="EC" id="2.7.7.48"/>
    </reaction>
</comment>
<evidence type="ECO:0000313" key="4">
    <source>
        <dbReference type="Proteomes" id="UP001141253"/>
    </source>
</evidence>
<comment type="caution">
    <text evidence="3">The sequence shown here is derived from an EMBL/GenBank/DDBJ whole genome shotgun (WGS) entry which is preliminary data.</text>
</comment>
<dbReference type="EMBL" id="JAPFFI010000009">
    <property type="protein sequence ID" value="KAJ6381810.1"/>
    <property type="molecule type" value="Genomic_DNA"/>
</dbReference>